<sequence>MFTRIPIAVMLIAATMGRAGAAEDVKRVCRDVWKHDHYEQKCRTVRRAPPPAPRIDEPPPPPNSKKDGPQSGPLKHPHPQKDAKAAKGVEPVSLKRPQSN</sequence>
<dbReference type="EMBL" id="JACHBW010000006">
    <property type="protein sequence ID" value="MBB6102630.1"/>
    <property type="molecule type" value="Genomic_DNA"/>
</dbReference>
<keyword evidence="2" id="KW-0732">Signal</keyword>
<feature type="compositionally biased region" description="Pro residues" evidence="1">
    <location>
        <begin position="48"/>
        <end position="63"/>
    </location>
</feature>
<proteinExistence type="predicted"/>
<evidence type="ECO:0000256" key="2">
    <source>
        <dbReference type="SAM" id="SignalP"/>
    </source>
</evidence>
<keyword evidence="4" id="KW-1185">Reference proteome</keyword>
<feature type="signal peptide" evidence="2">
    <location>
        <begin position="1"/>
        <end position="21"/>
    </location>
</feature>
<dbReference type="RefSeq" id="WP_183724186.1">
    <property type="nucleotide sequence ID" value="NZ_JACHBW010000006.1"/>
</dbReference>
<accession>A0A7W9WR06</accession>
<organism evidence="3 4">
    <name type="scientific">Paraburkholderia bannensis</name>
    <dbReference type="NCBI Taxonomy" id="765414"/>
    <lineage>
        <taxon>Bacteria</taxon>
        <taxon>Pseudomonadati</taxon>
        <taxon>Pseudomonadota</taxon>
        <taxon>Betaproteobacteria</taxon>
        <taxon>Burkholderiales</taxon>
        <taxon>Burkholderiaceae</taxon>
        <taxon>Paraburkholderia</taxon>
    </lineage>
</organism>
<dbReference type="Proteomes" id="UP000571554">
    <property type="component" value="Unassembled WGS sequence"/>
</dbReference>
<evidence type="ECO:0000256" key="1">
    <source>
        <dbReference type="SAM" id="MobiDB-lite"/>
    </source>
</evidence>
<comment type="caution">
    <text evidence="3">The sequence shown here is derived from an EMBL/GenBank/DDBJ whole genome shotgun (WGS) entry which is preliminary data.</text>
</comment>
<evidence type="ECO:0000313" key="4">
    <source>
        <dbReference type="Proteomes" id="UP000571554"/>
    </source>
</evidence>
<reference evidence="3 4" key="1">
    <citation type="submission" date="2020-08" db="EMBL/GenBank/DDBJ databases">
        <title>Above-ground endophytic microbial communities from plants in different locations in the United States.</title>
        <authorList>
            <person name="Frank C."/>
        </authorList>
    </citation>
    <scope>NUCLEOTIDE SEQUENCE [LARGE SCALE GENOMIC DNA]</scope>
    <source>
        <strain evidence="3 4">WP4_2_2</strain>
    </source>
</reference>
<gene>
    <name evidence="3" type="ORF">F4827_002482</name>
</gene>
<evidence type="ECO:0000313" key="3">
    <source>
        <dbReference type="EMBL" id="MBB6102630.1"/>
    </source>
</evidence>
<protein>
    <submittedName>
        <fullName evidence="3">Uncharacterized protein</fullName>
    </submittedName>
</protein>
<feature type="chain" id="PRO_5030979655" evidence="2">
    <location>
        <begin position="22"/>
        <end position="100"/>
    </location>
</feature>
<name>A0A7W9WR06_9BURK</name>
<feature type="region of interest" description="Disordered" evidence="1">
    <location>
        <begin position="43"/>
        <end position="100"/>
    </location>
</feature>
<dbReference type="AlphaFoldDB" id="A0A7W9WR06"/>